<name>A0A0D6ZB31_9BACI</name>
<proteinExistence type="predicted"/>
<dbReference type="Proteomes" id="UP000032512">
    <property type="component" value="Unassembled WGS sequence"/>
</dbReference>
<dbReference type="EMBL" id="JXIQ01000095">
    <property type="protein sequence ID" value="KIY21768.1"/>
    <property type="molecule type" value="Genomic_DNA"/>
</dbReference>
<accession>A0A0D6ZB31</accession>
<comment type="caution">
    <text evidence="1">The sequence shown here is derived from an EMBL/GenBank/DDBJ whole genome shotgun (WGS) entry which is preliminary data.</text>
</comment>
<reference evidence="1 2" key="1">
    <citation type="submission" date="2015-01" db="EMBL/GenBank/DDBJ databases">
        <title>Draft genome sequences of the supercritical CO2 tolerant bacteria Bacillus subterraneus MITOT1 and Bacillus cereus MIT0214.</title>
        <authorList>
            <person name="Peet K.C."/>
            <person name="Thompson J.R."/>
        </authorList>
    </citation>
    <scope>NUCLEOTIDE SEQUENCE [LARGE SCALE GENOMIC DNA]</scope>
    <source>
        <strain evidence="1 2">MITOT1</strain>
    </source>
</reference>
<dbReference type="PATRIC" id="fig|285983.3.peg.1075"/>
<evidence type="ECO:0000313" key="2">
    <source>
        <dbReference type="Proteomes" id="UP000032512"/>
    </source>
</evidence>
<dbReference type="AlphaFoldDB" id="A0A0D6ZB31"/>
<keyword evidence="2" id="KW-1185">Reference proteome</keyword>
<protein>
    <submittedName>
        <fullName evidence="1">Uncharacterized protein</fullName>
    </submittedName>
</protein>
<evidence type="ECO:0000313" key="1">
    <source>
        <dbReference type="EMBL" id="KIY21768.1"/>
    </source>
</evidence>
<organism evidence="1 2">
    <name type="scientific">Mesobacillus subterraneus</name>
    <dbReference type="NCBI Taxonomy" id="285983"/>
    <lineage>
        <taxon>Bacteria</taxon>
        <taxon>Bacillati</taxon>
        <taxon>Bacillota</taxon>
        <taxon>Bacilli</taxon>
        <taxon>Bacillales</taxon>
        <taxon>Bacillaceae</taxon>
        <taxon>Mesobacillus</taxon>
    </lineage>
</organism>
<sequence>MKDTLMQGIRALIYTKNQVRKILTWFLVVYGKRFRELVLLTILKKGNIINYKQILDSYFYVFHNGNQMIWRGFVANLQ</sequence>
<gene>
    <name evidence="1" type="ORF">UB32_12015</name>
</gene>